<dbReference type="PANTHER" id="PTHR12953">
    <property type="entry name" value="MEMBRANE PROTEIN CH1 RELATED"/>
    <property type="match status" value="1"/>
</dbReference>
<evidence type="ECO:0000256" key="3">
    <source>
        <dbReference type="ARBA" id="ARBA00022989"/>
    </source>
</evidence>
<dbReference type="AlphaFoldDB" id="A0A9P6HRX3"/>
<dbReference type="GO" id="GO:0034975">
    <property type="term" value="P:protein folding in endoplasmic reticulum"/>
    <property type="evidence" value="ECO:0007669"/>
    <property type="project" value="TreeGrafter"/>
</dbReference>
<dbReference type="OrthoDB" id="266334at2759"/>
<dbReference type="InterPro" id="IPR045120">
    <property type="entry name" value="Suco/Slp1-like"/>
</dbReference>
<feature type="compositionally biased region" description="Polar residues" evidence="5">
    <location>
        <begin position="823"/>
        <end position="833"/>
    </location>
</feature>
<feature type="region of interest" description="Disordered" evidence="5">
    <location>
        <begin position="850"/>
        <end position="897"/>
    </location>
</feature>
<keyword evidence="6" id="KW-0732">Signal</keyword>
<dbReference type="GO" id="GO:0012505">
    <property type="term" value="C:endomembrane system"/>
    <property type="evidence" value="ECO:0007669"/>
    <property type="project" value="UniProtKB-SubCell"/>
</dbReference>
<feature type="signal peptide" evidence="6">
    <location>
        <begin position="1"/>
        <end position="26"/>
    </location>
</feature>
<dbReference type="FunFam" id="2.60.120.260:FF:000082">
    <property type="entry name" value="Sad1/UNC domain protein"/>
    <property type="match status" value="1"/>
</dbReference>
<dbReference type="EMBL" id="JAATWM020000075">
    <property type="protein sequence ID" value="KAF9869367.1"/>
    <property type="molecule type" value="Genomic_DNA"/>
</dbReference>
<evidence type="ECO:0000256" key="1">
    <source>
        <dbReference type="ARBA" id="ARBA00004308"/>
    </source>
</evidence>
<feature type="region of interest" description="Disordered" evidence="5">
    <location>
        <begin position="538"/>
        <end position="585"/>
    </location>
</feature>
<organism evidence="8 9">
    <name type="scientific">Colletotrichum karsti</name>
    <dbReference type="NCBI Taxonomy" id="1095194"/>
    <lineage>
        <taxon>Eukaryota</taxon>
        <taxon>Fungi</taxon>
        <taxon>Dikarya</taxon>
        <taxon>Ascomycota</taxon>
        <taxon>Pezizomycotina</taxon>
        <taxon>Sordariomycetes</taxon>
        <taxon>Hypocreomycetidae</taxon>
        <taxon>Glomerellales</taxon>
        <taxon>Glomerellaceae</taxon>
        <taxon>Colletotrichum</taxon>
        <taxon>Colletotrichum boninense species complex</taxon>
    </lineage>
</organism>
<dbReference type="RefSeq" id="XP_038738828.1">
    <property type="nucleotide sequence ID" value="XM_038895889.1"/>
</dbReference>
<keyword evidence="3" id="KW-1133">Transmembrane helix</keyword>
<keyword evidence="4" id="KW-0472">Membrane</keyword>
<dbReference type="Proteomes" id="UP000781932">
    <property type="component" value="Unassembled WGS sequence"/>
</dbReference>
<evidence type="ECO:0000256" key="4">
    <source>
        <dbReference type="ARBA" id="ARBA00023136"/>
    </source>
</evidence>
<dbReference type="PROSITE" id="PS51469">
    <property type="entry name" value="SUN"/>
    <property type="match status" value="1"/>
</dbReference>
<dbReference type="PANTHER" id="PTHR12953:SF0">
    <property type="entry name" value="SUN DOMAIN-CONTAINING OSSIFICATION FACTOR"/>
    <property type="match status" value="1"/>
</dbReference>
<name>A0A9P6HRX3_9PEZI</name>
<comment type="subcellular location">
    <subcellularLocation>
        <location evidence="1">Endomembrane system</location>
    </subcellularLocation>
</comment>
<keyword evidence="9" id="KW-1185">Reference proteome</keyword>
<feature type="region of interest" description="Disordered" evidence="5">
    <location>
        <begin position="87"/>
        <end position="130"/>
    </location>
</feature>
<evidence type="ECO:0000259" key="7">
    <source>
        <dbReference type="PROSITE" id="PS51469"/>
    </source>
</evidence>
<dbReference type="SUPFAM" id="SSF49785">
    <property type="entry name" value="Galactose-binding domain-like"/>
    <property type="match status" value="1"/>
</dbReference>
<feature type="chain" id="PRO_5040245146" evidence="6">
    <location>
        <begin position="27"/>
        <end position="897"/>
    </location>
</feature>
<reference evidence="8" key="2">
    <citation type="submission" date="2020-11" db="EMBL/GenBank/DDBJ databases">
        <title>Whole genome sequencing of Colletotrichum sp.</title>
        <authorList>
            <person name="Li H."/>
        </authorList>
    </citation>
    <scope>NUCLEOTIDE SEQUENCE</scope>
    <source>
        <strain evidence="8">CkLH20</strain>
    </source>
</reference>
<keyword evidence="2" id="KW-0812">Transmembrane</keyword>
<feature type="compositionally biased region" description="Basic and acidic residues" evidence="5">
    <location>
        <begin position="143"/>
        <end position="167"/>
    </location>
</feature>
<evidence type="ECO:0000256" key="5">
    <source>
        <dbReference type="SAM" id="MobiDB-lite"/>
    </source>
</evidence>
<evidence type="ECO:0000313" key="9">
    <source>
        <dbReference type="Proteomes" id="UP000781932"/>
    </source>
</evidence>
<dbReference type="GO" id="GO:0016020">
    <property type="term" value="C:membrane"/>
    <property type="evidence" value="ECO:0007669"/>
    <property type="project" value="InterPro"/>
</dbReference>
<dbReference type="GO" id="GO:0005737">
    <property type="term" value="C:cytoplasm"/>
    <property type="evidence" value="ECO:0007669"/>
    <property type="project" value="TreeGrafter"/>
</dbReference>
<accession>A0A9P6HRX3</accession>
<dbReference type="InterPro" id="IPR008979">
    <property type="entry name" value="Galactose-bd-like_sf"/>
</dbReference>
<dbReference type="Gene3D" id="2.60.120.260">
    <property type="entry name" value="Galactose-binding domain-like"/>
    <property type="match status" value="1"/>
</dbReference>
<dbReference type="InterPro" id="IPR012919">
    <property type="entry name" value="SUN_dom"/>
</dbReference>
<evidence type="ECO:0000256" key="2">
    <source>
        <dbReference type="ARBA" id="ARBA00022692"/>
    </source>
</evidence>
<evidence type="ECO:0000313" key="8">
    <source>
        <dbReference type="EMBL" id="KAF9869367.1"/>
    </source>
</evidence>
<proteinExistence type="predicted"/>
<comment type="caution">
    <text evidence="8">The sequence shown here is derived from an EMBL/GenBank/DDBJ whole genome shotgun (WGS) entry which is preliminary data.</text>
</comment>
<dbReference type="GeneID" id="62168963"/>
<reference evidence="8" key="1">
    <citation type="submission" date="2020-03" db="EMBL/GenBank/DDBJ databases">
        <authorList>
            <person name="He L."/>
        </authorList>
    </citation>
    <scope>NUCLEOTIDE SEQUENCE</scope>
    <source>
        <strain evidence="8">CkLH20</strain>
    </source>
</reference>
<gene>
    <name evidence="8" type="ORF">CkaCkLH20_13178</name>
</gene>
<dbReference type="Pfam" id="PF07738">
    <property type="entry name" value="Sad1_UNC"/>
    <property type="match status" value="1"/>
</dbReference>
<sequence length="897" mass="97699">MRLRELPRQLSAVIVVLSYLYGKSSSQPTITSNPHLTSPQTAVCDFKTINYITHTLPQQCLRTSWPGDQGANNGTSYDAANLQENWTTDSGVSGQATLTSDASAESMRSDLPTPTPYDTPSKEEPSPRPFMSFEDWKEMMLRKAGQDPTELKTRNTHDRAAEHERVTKNSGLDSLGDDGEIDLNFDVVSEKISNIASAPQASPTETTASEHQEPVLYDDGRTQYYRSKDAGKTCKERFSYSSFDAGATVLKTNRGAKNSKAILLENKDSYMLLECAAENKFVIVELSDDILVDTIVLANFEFFSSMIRQFRVSVSDRYPVKVDKWKDLGTFEAKNSRDIQPFLVPNPLIWAKYVRIEFLSHYGNEYYCPVSLLRVHGTRMLESWKDTEAPVDDEDAADEPFGELPGPASEIKTVNSSNKQASTSFEPAEDFSHDVSLDISIDPSRPYNLFLPVGSNHSTCSKFTILVAVDTPEASTPTEAYEAAYAESVRGSVQGSTGSGSPNAKFAESSTSSAASALPSQLEASAVPTAAFSASMAAHQSNVHVDPRSSAGEDTSAGSSSTKASPQGSAQPRAKGNSTTAPTSPTVQESFFKAVSKRLQYLESNVTLSLKYIEDQSRSLQETQHLAERKQLLRIDVFLDSLNDTVLSELRTVRQQYEQIWQSTVIALESQREQSQRETVALSSRLNILAEEVVFQKRMAIVQAILLLSCLVLVIFSRAIAQPILTSSFDLGRSSSLNHPLPGPPTDREPDSTFIPRYDKLGPPFDNADCGDGDRSDTSQGSGPTSAALGRMVTPSPNIARCGTEGAATSGFLADDHYVKTETSTSYRSSSPGPATPSLDGDAFIADQASSVNRGYPVDDVDQSEGVTSEVGFNSRFPPTRGITTSSIRKPLPALPE</sequence>
<protein>
    <submittedName>
        <fullName evidence="8">Sad1 unc domain protein</fullName>
    </submittedName>
</protein>
<feature type="domain" description="SUN" evidence="7">
    <location>
        <begin position="219"/>
        <end position="380"/>
    </location>
</feature>
<feature type="region of interest" description="Disordered" evidence="5">
    <location>
        <begin position="823"/>
        <end position="842"/>
    </location>
</feature>
<feature type="region of interest" description="Disordered" evidence="5">
    <location>
        <begin position="735"/>
        <end position="801"/>
    </location>
</feature>
<feature type="compositionally biased region" description="Polar residues" evidence="5">
    <location>
        <begin position="87"/>
        <end position="103"/>
    </location>
</feature>
<evidence type="ECO:0000256" key="6">
    <source>
        <dbReference type="SAM" id="SignalP"/>
    </source>
</evidence>
<feature type="region of interest" description="Disordered" evidence="5">
    <location>
        <begin position="143"/>
        <end position="178"/>
    </location>
</feature>
<feature type="compositionally biased region" description="Polar residues" evidence="5">
    <location>
        <begin position="552"/>
        <end position="585"/>
    </location>
</feature>